<dbReference type="OrthoDB" id="10025511at2759"/>
<feature type="non-terminal residue" evidence="2">
    <location>
        <position position="1"/>
    </location>
</feature>
<comment type="caution">
    <text evidence="2">The sequence shown here is derived from an EMBL/GenBank/DDBJ whole genome shotgun (WGS) entry which is preliminary data.</text>
</comment>
<gene>
    <name evidence="2" type="primary">Ppm1d</name>
    <name evidence="2" type="ORF">SPIPAS_R00696</name>
</gene>
<protein>
    <submittedName>
        <fullName evidence="2">PPM1D phosphatase</fullName>
    </submittedName>
</protein>
<dbReference type="EMBL" id="WBNQ01024676">
    <property type="protein sequence ID" value="NXX66385.1"/>
    <property type="molecule type" value="Genomic_DNA"/>
</dbReference>
<organism evidence="2 3">
    <name type="scientific">Spizella passerina</name>
    <name type="common">Chipping sparrow</name>
    <dbReference type="NCBI Taxonomy" id="40210"/>
    <lineage>
        <taxon>Eukaryota</taxon>
        <taxon>Metazoa</taxon>
        <taxon>Chordata</taxon>
        <taxon>Craniata</taxon>
        <taxon>Vertebrata</taxon>
        <taxon>Euteleostomi</taxon>
        <taxon>Archelosauria</taxon>
        <taxon>Archosauria</taxon>
        <taxon>Dinosauria</taxon>
        <taxon>Saurischia</taxon>
        <taxon>Theropoda</taxon>
        <taxon>Coelurosauria</taxon>
        <taxon>Aves</taxon>
        <taxon>Neognathae</taxon>
        <taxon>Neoaves</taxon>
        <taxon>Telluraves</taxon>
        <taxon>Australaves</taxon>
        <taxon>Passeriformes</taxon>
        <taxon>Passerellidae</taxon>
        <taxon>Spizella</taxon>
    </lineage>
</organism>
<feature type="compositionally biased region" description="Polar residues" evidence="1">
    <location>
        <begin position="154"/>
        <end position="166"/>
    </location>
</feature>
<feature type="region of interest" description="Disordered" evidence="1">
    <location>
        <begin position="154"/>
        <end position="249"/>
    </location>
</feature>
<dbReference type="Proteomes" id="UP000618746">
    <property type="component" value="Unassembled WGS sequence"/>
</dbReference>
<evidence type="ECO:0000256" key="1">
    <source>
        <dbReference type="SAM" id="MobiDB-lite"/>
    </source>
</evidence>
<sequence>QGEARQSCARMLVGRALGRWRQRMLRADNTSAIVICIAPLHERGRWDGDEELVLNLAEGPSYSSPDSSSLPPSRCCTPPLKLTEDDPWPRLNSAEPIPPLLHSNTLSEKYLELPNEIAKSNLPCSGGTPKDSAPQEEKCSKALALRLQESYSNGLSVSLSPSNSDQKGFKVSPGGHGKAQDAERPPPGSFKRTLEESNSGPALKKPRRGPARGPGEGAAGSPGRRSPSRLAMRRSLRGQKKLSSSLFHPPRKALCVC</sequence>
<evidence type="ECO:0000313" key="3">
    <source>
        <dbReference type="Proteomes" id="UP000618746"/>
    </source>
</evidence>
<keyword evidence="3" id="KW-1185">Reference proteome</keyword>
<feature type="compositionally biased region" description="Basic residues" evidence="1">
    <location>
        <begin position="231"/>
        <end position="240"/>
    </location>
</feature>
<feature type="compositionally biased region" description="Low complexity" evidence="1">
    <location>
        <begin position="60"/>
        <end position="73"/>
    </location>
</feature>
<accession>A0A852JMX3</accession>
<reference evidence="2" key="1">
    <citation type="submission" date="2020-02" db="EMBL/GenBank/DDBJ databases">
        <title>Bird 10,000 Genomes (B10K) Project - Family phase.</title>
        <authorList>
            <person name="Zhang G."/>
        </authorList>
    </citation>
    <scope>NUCLEOTIDE SEQUENCE</scope>
    <source>
        <strain evidence="2">B10K-DU-023-52</strain>
        <tissue evidence="2">Mixed tissue sample</tissue>
    </source>
</reference>
<proteinExistence type="predicted"/>
<evidence type="ECO:0000313" key="2">
    <source>
        <dbReference type="EMBL" id="NXX66385.1"/>
    </source>
</evidence>
<feature type="region of interest" description="Disordered" evidence="1">
    <location>
        <begin position="58"/>
        <end position="101"/>
    </location>
</feature>
<dbReference type="AlphaFoldDB" id="A0A852JMX3"/>
<name>A0A852JMX3_SPIPA</name>
<feature type="non-terminal residue" evidence="2">
    <location>
        <position position="257"/>
    </location>
</feature>